<keyword evidence="6 9" id="KW-0479">Metal-binding</keyword>
<evidence type="ECO:0000313" key="12">
    <source>
        <dbReference type="EMBL" id="VDO11101.1"/>
    </source>
</evidence>
<comment type="similarity">
    <text evidence="1 9">Belongs to the protein prenyltransferase subunit beta family.</text>
</comment>
<dbReference type="GO" id="GO:0008270">
    <property type="term" value="F:zinc ion binding"/>
    <property type="evidence" value="ECO:0007669"/>
    <property type="project" value="UniProtKB-UniRule"/>
</dbReference>
<organism evidence="14">
    <name type="scientific">Rodentolepis nana</name>
    <name type="common">Dwarf tapeworm</name>
    <name type="synonym">Hymenolepis nana</name>
    <dbReference type="NCBI Taxonomy" id="102285"/>
    <lineage>
        <taxon>Eukaryota</taxon>
        <taxon>Metazoa</taxon>
        <taxon>Spiralia</taxon>
        <taxon>Lophotrochozoa</taxon>
        <taxon>Platyhelminthes</taxon>
        <taxon>Cestoda</taxon>
        <taxon>Eucestoda</taxon>
        <taxon>Cyclophyllidea</taxon>
        <taxon>Hymenolepididae</taxon>
        <taxon>Rodentolepis</taxon>
    </lineage>
</organism>
<evidence type="ECO:0000256" key="9">
    <source>
        <dbReference type="RuleBase" id="RU365056"/>
    </source>
</evidence>
<dbReference type="CDD" id="cd02893">
    <property type="entry name" value="FTase"/>
    <property type="match status" value="1"/>
</dbReference>
<dbReference type="GO" id="GO:0005965">
    <property type="term" value="C:protein farnesyltransferase complex"/>
    <property type="evidence" value="ECO:0007669"/>
    <property type="project" value="UniProtKB-UniRule"/>
</dbReference>
<dbReference type="PANTHER" id="PTHR11774">
    <property type="entry name" value="GERANYLGERANYL TRANSFERASE TYPE BETA SUBUNIT"/>
    <property type="match status" value="1"/>
</dbReference>
<reference evidence="14" key="1">
    <citation type="submission" date="2017-02" db="UniProtKB">
        <authorList>
            <consortium name="WormBaseParasite"/>
        </authorList>
    </citation>
    <scope>IDENTIFICATION</scope>
</reference>
<reference evidence="12 13" key="2">
    <citation type="submission" date="2018-11" db="EMBL/GenBank/DDBJ databases">
        <authorList>
            <consortium name="Pathogen Informatics"/>
        </authorList>
    </citation>
    <scope>NUCLEOTIDE SEQUENCE [LARGE SCALE GENOMIC DNA]</scope>
</reference>
<dbReference type="InterPro" id="IPR045089">
    <property type="entry name" value="PGGT1B-like"/>
</dbReference>
<evidence type="ECO:0000256" key="1">
    <source>
        <dbReference type="ARBA" id="ARBA00010497"/>
    </source>
</evidence>
<sequence length="494" mass="54353">MDRNFMFQLRQHLIRNDPKTKTEKDQARTEVLIKKAYCEKLENLGESAMRLFKIEHINYLNRRLLDLPESIEHLDASQPWLAYWIVHSLRLLCYELSDKLKTSIMNFVKSCQHPQGGFSGGPHQLAHLAPTYGAVNCLVSLNSADALDVINRKALGDWLLSLRQPDGSFVMHHGGEVDVRGAYCAIAAASITGIIKTRPEIFKGTAEWIARCQTYEGGFGGQPGLEAHGGYSFCAFAALDLLNAIHLVDVSRLLRWAANRQMPTEGGFQGRTHKLVDSCYSFWVGAIFPLLEQFLFENTTSSGDSTRPEYTLFDTSALQEYIILCCQKVHSSPPGLSIPNDRSPVINASGGGLFDKPGKNVDPYHTCYALSGLTVAQHSPRIPDSSTSTNIENSDNLPYPPVPARDVAGCQWGNELADIDPALNVVLDSAVFGRTYFSLLDSSVNRDEAASQAMEAAEAMAFKLTVCDELIGGNHEESDVSESGYSLPDICTSP</sequence>
<dbReference type="Proteomes" id="UP000278807">
    <property type="component" value="Unassembled WGS sequence"/>
</dbReference>
<evidence type="ECO:0000256" key="3">
    <source>
        <dbReference type="ARBA" id="ARBA00015798"/>
    </source>
</evidence>
<dbReference type="Pfam" id="PF00432">
    <property type="entry name" value="Prenyltrans"/>
    <property type="match status" value="1"/>
</dbReference>
<dbReference type="GO" id="GO:0004660">
    <property type="term" value="F:protein farnesyltransferase activity"/>
    <property type="evidence" value="ECO:0007669"/>
    <property type="project" value="UniProtKB-UniRule"/>
</dbReference>
<name>A0A0R3TV70_RODNA</name>
<comment type="function">
    <text evidence="9">Catalyzes the transfer of a farnesyl moiety from farnesyl diphosphate to a cysteine at the fourth position from the C-terminus of several proteins. The beta subunit is responsible for peptide-binding.</text>
</comment>
<evidence type="ECO:0000256" key="5">
    <source>
        <dbReference type="ARBA" id="ARBA00022679"/>
    </source>
</evidence>
<feature type="region of interest" description="Disordered" evidence="10">
    <location>
        <begin position="475"/>
        <end position="494"/>
    </location>
</feature>
<dbReference type="GO" id="GO:0097354">
    <property type="term" value="P:prenylation"/>
    <property type="evidence" value="ECO:0007669"/>
    <property type="project" value="UniProtKB-UniRule"/>
</dbReference>
<dbReference type="OrthoDB" id="10261146at2759"/>
<dbReference type="InterPro" id="IPR001330">
    <property type="entry name" value="Prenyltrans"/>
</dbReference>
<evidence type="ECO:0000259" key="11">
    <source>
        <dbReference type="Pfam" id="PF00432"/>
    </source>
</evidence>
<evidence type="ECO:0000256" key="10">
    <source>
        <dbReference type="SAM" id="MobiDB-lite"/>
    </source>
</evidence>
<dbReference type="EMBL" id="UZAE01013729">
    <property type="protein sequence ID" value="VDO11101.1"/>
    <property type="molecule type" value="Genomic_DNA"/>
</dbReference>
<gene>
    <name evidence="12" type="ORF">HNAJ_LOCUS11691</name>
</gene>
<dbReference type="Gene3D" id="1.50.10.20">
    <property type="match status" value="1"/>
</dbReference>
<evidence type="ECO:0000313" key="14">
    <source>
        <dbReference type="WBParaSite" id="HNAJ_0001170101-mRNA-1"/>
    </source>
</evidence>
<feature type="domain" description="Prenyltransferase alpha-alpha toroid" evidence="11">
    <location>
        <begin position="53"/>
        <end position="425"/>
    </location>
</feature>
<evidence type="ECO:0000256" key="7">
    <source>
        <dbReference type="ARBA" id="ARBA00022737"/>
    </source>
</evidence>
<keyword evidence="5 9" id="KW-0808">Transferase</keyword>
<protein>
    <recommendedName>
        <fullName evidence="3 9">Protein farnesyltransferase subunit beta</fullName>
        <shortName evidence="9">FTase-beta</shortName>
        <ecNumber evidence="2 9">2.5.1.58</ecNumber>
    </recommendedName>
</protein>
<comment type="subunit">
    <text evidence="9">Heterodimer of an alpha and a beta subunit.</text>
</comment>
<evidence type="ECO:0000256" key="2">
    <source>
        <dbReference type="ARBA" id="ARBA00012702"/>
    </source>
</evidence>
<dbReference type="WBParaSite" id="HNAJ_0001170101-mRNA-1">
    <property type="protein sequence ID" value="HNAJ_0001170101-mRNA-1"/>
    <property type="gene ID" value="HNAJ_0001170101"/>
</dbReference>
<dbReference type="InterPro" id="IPR008930">
    <property type="entry name" value="Terpenoid_cyclase/PrenylTrfase"/>
</dbReference>
<evidence type="ECO:0000256" key="8">
    <source>
        <dbReference type="ARBA" id="ARBA00022833"/>
    </source>
</evidence>
<dbReference type="SUPFAM" id="SSF48239">
    <property type="entry name" value="Terpenoid cyclases/Protein prenyltransferases"/>
    <property type="match status" value="1"/>
</dbReference>
<evidence type="ECO:0000256" key="4">
    <source>
        <dbReference type="ARBA" id="ARBA00022602"/>
    </source>
</evidence>
<keyword evidence="8 9" id="KW-0862">Zinc</keyword>
<keyword evidence="4 9" id="KW-0637">Prenyltransferase</keyword>
<keyword evidence="13" id="KW-1185">Reference proteome</keyword>
<proteinExistence type="inferred from homology"/>
<evidence type="ECO:0000313" key="13">
    <source>
        <dbReference type="Proteomes" id="UP000278807"/>
    </source>
</evidence>
<comment type="cofactor">
    <cofactor evidence="9">
        <name>Zn(2+)</name>
        <dbReference type="ChEBI" id="CHEBI:29105"/>
    </cofactor>
    <text evidence="9">Binds 1 zinc ion per subunit.</text>
</comment>
<comment type="catalytic activity">
    <reaction evidence="9">
        <text>L-cysteinyl-[protein] + (2E,6E)-farnesyl diphosphate = S-(2E,6E)-farnesyl-L-cysteinyl-[protein] + diphosphate</text>
        <dbReference type="Rhea" id="RHEA:13345"/>
        <dbReference type="Rhea" id="RHEA-COMP:10131"/>
        <dbReference type="Rhea" id="RHEA-COMP:11535"/>
        <dbReference type="ChEBI" id="CHEBI:29950"/>
        <dbReference type="ChEBI" id="CHEBI:33019"/>
        <dbReference type="ChEBI" id="CHEBI:86019"/>
        <dbReference type="ChEBI" id="CHEBI:175763"/>
    </reaction>
</comment>
<accession>A0A0R3TV70</accession>
<evidence type="ECO:0000256" key="6">
    <source>
        <dbReference type="ARBA" id="ARBA00022723"/>
    </source>
</evidence>
<dbReference type="InterPro" id="IPR026872">
    <property type="entry name" value="FTB"/>
</dbReference>
<dbReference type="EC" id="2.5.1.58" evidence="2 9"/>
<dbReference type="AlphaFoldDB" id="A0A0R3TV70"/>
<dbReference type="PANTHER" id="PTHR11774:SF6">
    <property type="entry name" value="PROTEIN FARNESYLTRANSFERASE SUBUNIT BETA"/>
    <property type="match status" value="1"/>
</dbReference>
<dbReference type="STRING" id="102285.A0A0R3TV70"/>
<keyword evidence="7" id="KW-0677">Repeat</keyword>